<comment type="caution">
    <text evidence="3">The sequence shown here is derived from an EMBL/GenBank/DDBJ whole genome shotgun (WGS) entry which is preliminary data.</text>
</comment>
<reference evidence="3 4" key="1">
    <citation type="submission" date="2018-01" db="EMBL/GenBank/DDBJ databases">
        <authorList>
            <person name="Gaut B.S."/>
            <person name="Morton B.R."/>
            <person name="Clegg M.T."/>
            <person name="Duvall M.R."/>
        </authorList>
    </citation>
    <scope>NUCLEOTIDE SEQUENCE [LARGE SCALE GENOMIC DNA]</scope>
    <source>
        <strain evidence="3 4">HR-AV</strain>
    </source>
</reference>
<dbReference type="EMBL" id="PQVF01000003">
    <property type="protein sequence ID" value="POY37920.1"/>
    <property type="molecule type" value="Genomic_DNA"/>
</dbReference>
<dbReference type="SUPFAM" id="SSF49464">
    <property type="entry name" value="Carboxypeptidase regulatory domain-like"/>
    <property type="match status" value="1"/>
</dbReference>
<dbReference type="InterPro" id="IPR041700">
    <property type="entry name" value="OMP_b-brl_3"/>
</dbReference>
<organism evidence="3 4">
    <name type="scientific">Solitalea longa</name>
    <dbReference type="NCBI Taxonomy" id="2079460"/>
    <lineage>
        <taxon>Bacteria</taxon>
        <taxon>Pseudomonadati</taxon>
        <taxon>Bacteroidota</taxon>
        <taxon>Sphingobacteriia</taxon>
        <taxon>Sphingobacteriales</taxon>
        <taxon>Sphingobacteriaceae</taxon>
        <taxon>Solitalea</taxon>
    </lineage>
</organism>
<proteinExistence type="predicted"/>
<accession>A0A2S5A5P7</accession>
<gene>
    <name evidence="3" type="ORF">C3K47_05175</name>
</gene>
<dbReference type="AlphaFoldDB" id="A0A2S5A5P7"/>
<protein>
    <recommendedName>
        <fullName evidence="2">Outer membrane protein beta-barrel domain-containing protein</fullName>
    </recommendedName>
</protein>
<evidence type="ECO:0000259" key="2">
    <source>
        <dbReference type="Pfam" id="PF14905"/>
    </source>
</evidence>
<evidence type="ECO:0000313" key="3">
    <source>
        <dbReference type="EMBL" id="POY37920.1"/>
    </source>
</evidence>
<feature type="chain" id="PRO_5015441225" description="Outer membrane protein beta-barrel domain-containing protein" evidence="1">
    <location>
        <begin position="27"/>
        <end position="895"/>
    </location>
</feature>
<dbReference type="Pfam" id="PF14905">
    <property type="entry name" value="OMP_b-brl_3"/>
    <property type="match status" value="1"/>
</dbReference>
<feature type="domain" description="Outer membrane protein beta-barrel" evidence="2">
    <location>
        <begin position="434"/>
        <end position="890"/>
    </location>
</feature>
<dbReference type="Proteomes" id="UP000236893">
    <property type="component" value="Unassembled WGS sequence"/>
</dbReference>
<sequence>MKFTRRSFGKRFVVSLIAMVCLTSMAVAQQRVEIKGKVLDSANRSPISAATITISAKEGTVLTQGVTDAQGFFKLKKIVISDSLVLRITHISASPFVKRIKPINGDLGIILLNTGIELQTVNVFAPVTPVRMKGDTVEFNANAFKTGQGAVIEDLIKKMPGLSIDPSGGLTYNGKKVSRVMVNGREFFGSDPKITLQSLPADIVSKIQVMDTKTIEQSITGAQSNGEDKTLNIKLKNGIKTVSNVTGGLGSDKRYETSGMLSSFGKETQLGLVGSANNVNKIGFGSSMPGQNFTLIDAGNGITDSKLAALNYSDTWKKDLKVTSSYNYNNSFTDRSSTREQQQFLVPNSFFTSNRTLATDRGDTHHADLKFEYNPKPTTFMSLNGAFDNRYTKAENESNQTTTGSAGESLNHSLGQLQRNENYLLYSLDWMAIHGFKKRGRSITLNIEPAVNRDNQNNLNYSQNTFYRPGKSDSLAIQNQRQAINSNISNFGFKVSYTEPLAKKIGLVLSQGIKWQKNEMDRSIYQLGDEGTEVFDADLSTAYESNNSTSTSGLSIAYDGAKFRATVGASLIQYKLNNQLFDESVEFKYRGANILPTANLSYQITKYQRASLDVLPYLVQPAINQLQPVADYSNPLNVVIGNPNLKPALYNSINLGYTLIDPFKNIMVFTGLNYTIVQNQIQSAGQYQANGSQVNTFINANGNNMLRFYSQVKRSWMTPTVQKSITFGLNANQGHNTTSINGVNTISNSLDFSPSVIATYNYDNIIDVSQSYSPIINRIAYETDAIPKQNFVIQSLKTDLRITWPNVFQLDNSIGYNYNSQAPEGFKKGSLLWNANIGKELFRNKVGLIKLTVYDLLKQNNNVRRMAVGNIIEDTQSAVLQQYFMFSFTYKFSAK</sequence>
<dbReference type="InterPro" id="IPR008969">
    <property type="entry name" value="CarboxyPept-like_regulatory"/>
</dbReference>
<evidence type="ECO:0000313" key="4">
    <source>
        <dbReference type="Proteomes" id="UP000236893"/>
    </source>
</evidence>
<evidence type="ECO:0000256" key="1">
    <source>
        <dbReference type="SAM" id="SignalP"/>
    </source>
</evidence>
<dbReference type="SUPFAM" id="SSF56935">
    <property type="entry name" value="Porins"/>
    <property type="match status" value="1"/>
</dbReference>
<keyword evidence="1" id="KW-0732">Signal</keyword>
<keyword evidence="4" id="KW-1185">Reference proteome</keyword>
<feature type="signal peptide" evidence="1">
    <location>
        <begin position="1"/>
        <end position="26"/>
    </location>
</feature>
<dbReference type="OrthoDB" id="1086219at2"/>
<name>A0A2S5A5P7_9SPHI</name>